<reference evidence="3 4" key="1">
    <citation type="submission" date="2017-04" db="EMBL/GenBank/DDBJ databases">
        <authorList>
            <person name="Afonso C.L."/>
            <person name="Miller P.J."/>
            <person name="Scott M.A."/>
            <person name="Spackman E."/>
            <person name="Goraichik I."/>
            <person name="Dimitrov K.M."/>
            <person name="Suarez D.L."/>
            <person name="Swayne D.E."/>
        </authorList>
    </citation>
    <scope>NUCLEOTIDE SEQUENCE [LARGE SCALE GENOMIC DNA]</scope>
</reference>
<feature type="domain" description="Rad61 Wapl" evidence="2">
    <location>
        <begin position="295"/>
        <end position="682"/>
    </location>
</feature>
<dbReference type="InterPro" id="IPR038496">
    <property type="entry name" value="Rad61_Wapl_sf"/>
</dbReference>
<dbReference type="EMBL" id="FXLY01000005">
    <property type="protein sequence ID" value="SMN20306.1"/>
    <property type="molecule type" value="Genomic_DNA"/>
</dbReference>
<proteinExistence type="predicted"/>
<gene>
    <name evidence="3" type="ORF">KASA_0N02607G</name>
</gene>
<dbReference type="AlphaFoldDB" id="A0A1X7R502"/>
<evidence type="ECO:0000313" key="4">
    <source>
        <dbReference type="Proteomes" id="UP000196158"/>
    </source>
</evidence>
<evidence type="ECO:0000259" key="2">
    <source>
        <dbReference type="Pfam" id="PF16997"/>
    </source>
</evidence>
<evidence type="ECO:0000313" key="3">
    <source>
        <dbReference type="EMBL" id="SMN20306.1"/>
    </source>
</evidence>
<feature type="compositionally biased region" description="Acidic residues" evidence="1">
    <location>
        <begin position="29"/>
        <end position="39"/>
    </location>
</feature>
<dbReference type="OrthoDB" id="4069585at2759"/>
<accession>A0A1X7R502</accession>
<organism evidence="3 4">
    <name type="scientific">Maudiozyma saulgeensis</name>
    <dbReference type="NCBI Taxonomy" id="1789683"/>
    <lineage>
        <taxon>Eukaryota</taxon>
        <taxon>Fungi</taxon>
        <taxon>Dikarya</taxon>
        <taxon>Ascomycota</taxon>
        <taxon>Saccharomycotina</taxon>
        <taxon>Saccharomycetes</taxon>
        <taxon>Saccharomycetales</taxon>
        <taxon>Saccharomycetaceae</taxon>
        <taxon>Maudiozyma</taxon>
    </lineage>
</organism>
<protein>
    <submittedName>
        <fullName evidence="3">Similar to Saccharomyces cerevisiae YDR014W RAD61 Subunit of a complex (Scc3p, Pds5p, Rad61p) that inhibits sister chromatid cohesion</fullName>
    </submittedName>
</protein>
<dbReference type="Gene3D" id="1.25.10.60">
    <property type="entry name" value="Rad61, Wapl domain"/>
    <property type="match status" value="1"/>
</dbReference>
<dbReference type="Proteomes" id="UP000196158">
    <property type="component" value="Unassembled WGS sequence"/>
</dbReference>
<feature type="compositionally biased region" description="Acidic residues" evidence="1">
    <location>
        <begin position="165"/>
        <end position="178"/>
    </location>
</feature>
<feature type="region of interest" description="Disordered" evidence="1">
    <location>
        <begin position="164"/>
        <end position="185"/>
    </location>
</feature>
<dbReference type="InterPro" id="IPR031550">
    <property type="entry name" value="Rad61_Wapl"/>
</dbReference>
<sequence length="688" mass="78805">MRAYGRRGRTAPTISISQSMASDVSFSQSEDEISNESEIEQTHSEMNTSYSSPGIKPKKTLNGKVEKSTDTTNRSGRDARKMIPSSDLILHEVDCHSSFETIEPCPSSDINISAHKFEISPKKAVQNDEKNMKDLQVFDFLDMPNNDTKRRKTNYYKHVAYDVEAQSEEEEEEEEEGVFDGPERINPSMNKVLENVGNFLLTLEPKKDHSLEDMFDEERKDCNKRDAYDGKVNKGQKVYNNRRTLLVKNSTIEDGEQSIVDEYLDEIEENRNKGTESNDSSVHITRSVIPKRNDKTYTFNELKNIGNSLKYQEDYDYLTNTLQKSTSLSSTISILSEFILAISGDDEFLLYIAKHHSDDICKWCLQQDPSNNQELLLLQGYILNLFHKSSDFFNKMENVKQVLLNLGKCVTVSVGLKTNSKMQKLMYLDFLKINGESSGLNYALNIWNTHITKFPTEYIAKVLRLLMKISDNQEKTKYMCCSSYFSLLQTVLDALKDNDLEGDDIDTEKREICKMLTNNNDLINNDEYLKCLVIATNDRSSTAIIDHKTVDDIMEVILHSIIRHLKGRSEGNDDNIILQLGVCLNTLNDCRTDINIPDTTWYRLKNLILQNDIHEVHTPIIQNLLYLNFAFLTIIKTNKNVSAGESLLSDTEKMQLTNALDLFKLDASNINKFVDEKIMHAIMEVKKI</sequence>
<feature type="compositionally biased region" description="Basic and acidic residues" evidence="1">
    <location>
        <begin position="64"/>
        <end position="81"/>
    </location>
</feature>
<keyword evidence="4" id="KW-1185">Reference proteome</keyword>
<name>A0A1X7R502_9SACH</name>
<dbReference type="Pfam" id="PF16997">
    <property type="entry name" value="Wap1"/>
    <property type="match status" value="1"/>
</dbReference>
<feature type="region of interest" description="Disordered" evidence="1">
    <location>
        <begin position="1"/>
        <end position="82"/>
    </location>
</feature>
<evidence type="ECO:0000256" key="1">
    <source>
        <dbReference type="SAM" id="MobiDB-lite"/>
    </source>
</evidence>
<feature type="compositionally biased region" description="Polar residues" evidence="1">
    <location>
        <begin position="12"/>
        <end position="26"/>
    </location>
</feature>
<dbReference type="STRING" id="1789683.A0A1X7R502"/>